<dbReference type="SUPFAM" id="SSF81383">
    <property type="entry name" value="F-box domain"/>
    <property type="match status" value="1"/>
</dbReference>
<dbReference type="PROSITE" id="PS50181">
    <property type="entry name" value="FBOX"/>
    <property type="match status" value="1"/>
</dbReference>
<dbReference type="EMBL" id="CCKQ01002201">
    <property type="protein sequence ID" value="CDW73287.1"/>
    <property type="molecule type" value="Genomic_DNA"/>
</dbReference>
<dbReference type="InterPro" id="IPR036047">
    <property type="entry name" value="F-box-like_dom_sf"/>
</dbReference>
<evidence type="ECO:0000313" key="2">
    <source>
        <dbReference type="EMBL" id="CDW73287.1"/>
    </source>
</evidence>
<protein>
    <recommendedName>
        <fullName evidence="1">F-box domain-containing protein</fullName>
    </recommendedName>
</protein>
<feature type="domain" description="F-box" evidence="1">
    <location>
        <begin position="1"/>
        <end position="45"/>
    </location>
</feature>
<dbReference type="Gene3D" id="1.20.1280.50">
    <property type="match status" value="1"/>
</dbReference>
<evidence type="ECO:0000259" key="1">
    <source>
        <dbReference type="PROSITE" id="PS50181"/>
    </source>
</evidence>
<accession>A0A077ZTR4</accession>
<evidence type="ECO:0000313" key="3">
    <source>
        <dbReference type="Proteomes" id="UP000039865"/>
    </source>
</evidence>
<dbReference type="OrthoDB" id="10588646at2759"/>
<reference evidence="2 3" key="1">
    <citation type="submission" date="2014-06" db="EMBL/GenBank/DDBJ databases">
        <authorList>
            <person name="Swart Estienne"/>
        </authorList>
    </citation>
    <scope>NUCLEOTIDE SEQUENCE [LARGE SCALE GENOMIC DNA]</scope>
    <source>
        <strain evidence="2 3">130c</strain>
    </source>
</reference>
<sequence>MLDKLSKNLLGLLLQYLEGHEIHKVEQVSRKLKANTNQDYIWRYLTENKLELVQKFYQDNWRQCFWRNNNAAQHMTSKNFRHQMCPIRHFKNLVSLVDSHGNFVFAADDKGNVGIFLINEKDLENDDETLQTETLQTDGVEYLKYLSYQSELIIVTKTAMIIVLQIQQTSHDKFLWSLKGQINLEIAPANLYVTQLGDKSAQFYISNLPLCGDSFTADQTVFIFNSQNMTIEYQQKLDLDDMAQDPFQQFQFGLQQRPWYYNFRQNQMMSLQHFKEVKQRYQLAVFISNQFLIFSHFSKKLIKIDTKMSKLDMFMKKTNVEVHEIFSDETHVALNLKLFKGFLLSHNSNELRLINFTTMQVLHTINIGHRQLRSKQGQYRQPMQILTQARANCTRKRKILQEMIMK</sequence>
<name>A0A077ZTR4_STYLE</name>
<proteinExistence type="predicted"/>
<dbReference type="InParanoid" id="A0A077ZTR4"/>
<dbReference type="AlphaFoldDB" id="A0A077ZTR4"/>
<organism evidence="2 3">
    <name type="scientific">Stylonychia lemnae</name>
    <name type="common">Ciliate</name>
    <dbReference type="NCBI Taxonomy" id="5949"/>
    <lineage>
        <taxon>Eukaryota</taxon>
        <taxon>Sar</taxon>
        <taxon>Alveolata</taxon>
        <taxon>Ciliophora</taxon>
        <taxon>Intramacronucleata</taxon>
        <taxon>Spirotrichea</taxon>
        <taxon>Stichotrichia</taxon>
        <taxon>Sporadotrichida</taxon>
        <taxon>Oxytrichidae</taxon>
        <taxon>Stylonychinae</taxon>
        <taxon>Stylonychia</taxon>
    </lineage>
</organism>
<dbReference type="InterPro" id="IPR001810">
    <property type="entry name" value="F-box_dom"/>
</dbReference>
<dbReference type="Proteomes" id="UP000039865">
    <property type="component" value="Unassembled WGS sequence"/>
</dbReference>
<gene>
    <name evidence="2" type="primary">Contig5051.g5409</name>
    <name evidence="2" type="ORF">STYLEM_2263</name>
</gene>
<keyword evidence="3" id="KW-1185">Reference proteome</keyword>